<evidence type="ECO:0000256" key="7">
    <source>
        <dbReference type="SAM" id="Phobius"/>
    </source>
</evidence>
<dbReference type="Proteomes" id="UP000189545">
    <property type="component" value="Chromosome"/>
</dbReference>
<dbReference type="RefSeq" id="WP_077751732.1">
    <property type="nucleotide sequence ID" value="NZ_CP014782.1"/>
</dbReference>
<feature type="transmembrane region" description="Helical" evidence="7">
    <location>
        <begin position="70"/>
        <end position="88"/>
    </location>
</feature>
<comment type="similarity">
    <text evidence="2">Belongs to the Rht family.</text>
</comment>
<dbReference type="EMBL" id="CP014782">
    <property type="protein sequence ID" value="AQS36416.1"/>
    <property type="molecule type" value="Genomic_DNA"/>
</dbReference>
<keyword evidence="3" id="KW-1003">Cell membrane</keyword>
<reference evidence="8 9" key="1">
    <citation type="submission" date="2016-03" db="EMBL/GenBank/DDBJ databases">
        <title>Complete genome sequence of Shewanella psychrophila WP2, a deep sea bacterium isolated from west Pacific sediment.</title>
        <authorList>
            <person name="Xu G."/>
            <person name="Jian H."/>
        </authorList>
    </citation>
    <scope>NUCLEOTIDE SEQUENCE [LARGE SCALE GENOMIC DNA]</scope>
    <source>
        <strain evidence="8 9">WP2</strain>
    </source>
</reference>
<dbReference type="NCBIfam" id="NF007812">
    <property type="entry name" value="PRK10520.1"/>
    <property type="match status" value="1"/>
</dbReference>
<keyword evidence="9" id="KW-1185">Reference proteome</keyword>
<evidence type="ECO:0000313" key="9">
    <source>
        <dbReference type="Proteomes" id="UP000189545"/>
    </source>
</evidence>
<feature type="transmembrane region" description="Helical" evidence="7">
    <location>
        <begin position="117"/>
        <end position="138"/>
    </location>
</feature>
<feature type="transmembrane region" description="Helical" evidence="7">
    <location>
        <begin position="44"/>
        <end position="64"/>
    </location>
</feature>
<dbReference type="STRING" id="225848.Sps_01247"/>
<dbReference type="AlphaFoldDB" id="A0A1S6HLK6"/>
<organism evidence="8 9">
    <name type="scientific">Shewanella psychrophila</name>
    <dbReference type="NCBI Taxonomy" id="225848"/>
    <lineage>
        <taxon>Bacteria</taxon>
        <taxon>Pseudomonadati</taxon>
        <taxon>Pseudomonadota</taxon>
        <taxon>Gammaproteobacteria</taxon>
        <taxon>Alteromonadales</taxon>
        <taxon>Shewanellaceae</taxon>
        <taxon>Shewanella</taxon>
    </lineage>
</organism>
<proteinExistence type="inferred from homology"/>
<evidence type="ECO:0000256" key="1">
    <source>
        <dbReference type="ARBA" id="ARBA00004651"/>
    </source>
</evidence>
<dbReference type="InterPro" id="IPR001123">
    <property type="entry name" value="LeuE-type"/>
</dbReference>
<accession>A0A1S6HLK6</accession>
<feature type="transmembrane region" description="Helical" evidence="7">
    <location>
        <begin position="144"/>
        <end position="168"/>
    </location>
</feature>
<keyword evidence="5 7" id="KW-1133">Transmembrane helix</keyword>
<dbReference type="Pfam" id="PF01810">
    <property type="entry name" value="LysE"/>
    <property type="match status" value="1"/>
</dbReference>
<gene>
    <name evidence="8" type="ORF">Sps_01247</name>
</gene>
<comment type="subcellular location">
    <subcellularLocation>
        <location evidence="1">Cell membrane</location>
        <topology evidence="1">Multi-pass membrane protein</topology>
    </subcellularLocation>
</comment>
<evidence type="ECO:0000256" key="2">
    <source>
        <dbReference type="ARBA" id="ARBA00007928"/>
    </source>
</evidence>
<sequence length="207" mass="22625">MNFDLWLAFLMACIILAISPGAGAVNTMSITIKYGLRGSLISNLGLQVGNIVNIAVVGAGLGVLLAQSDAMFFAIKWVGVFYLIYLGVQKFRESTNYCTGLENRHGTSIWKVFSQSIFVNITNPKSIVFLVALLPQFIDPTAPHLHQMLILGSTLVFVDMTVMVGYALMASRVAHLVRSRRHVMIQNRIFGSMFIGAGTLLAVVSRN</sequence>
<evidence type="ECO:0000256" key="6">
    <source>
        <dbReference type="ARBA" id="ARBA00023136"/>
    </source>
</evidence>
<dbReference type="GO" id="GO:0005886">
    <property type="term" value="C:plasma membrane"/>
    <property type="evidence" value="ECO:0007669"/>
    <property type="project" value="UniProtKB-SubCell"/>
</dbReference>
<evidence type="ECO:0000256" key="4">
    <source>
        <dbReference type="ARBA" id="ARBA00022692"/>
    </source>
</evidence>
<dbReference type="OrthoDB" id="9804822at2"/>
<dbReference type="PANTHER" id="PTHR30086">
    <property type="entry name" value="ARGININE EXPORTER PROTEIN ARGO"/>
    <property type="match status" value="1"/>
</dbReference>
<dbReference type="PANTHER" id="PTHR30086:SF14">
    <property type="entry name" value="HOMOSERINE_HOMOSERINE LACTONE EFFLUX PROTEIN"/>
    <property type="match status" value="1"/>
</dbReference>
<dbReference type="GO" id="GO:0042970">
    <property type="term" value="F:homoserine transmembrane transporter activity"/>
    <property type="evidence" value="ECO:0007669"/>
    <property type="project" value="TreeGrafter"/>
</dbReference>
<dbReference type="PIRSF" id="PIRSF006324">
    <property type="entry name" value="LeuE"/>
    <property type="match status" value="1"/>
</dbReference>
<feature type="transmembrane region" description="Helical" evidence="7">
    <location>
        <begin position="189"/>
        <end position="205"/>
    </location>
</feature>
<keyword evidence="4 7" id="KW-0812">Transmembrane</keyword>
<name>A0A1S6HLK6_9GAMM</name>
<evidence type="ECO:0000313" key="8">
    <source>
        <dbReference type="EMBL" id="AQS36416.1"/>
    </source>
</evidence>
<evidence type="ECO:0000256" key="3">
    <source>
        <dbReference type="ARBA" id="ARBA00022475"/>
    </source>
</evidence>
<feature type="transmembrane region" description="Helical" evidence="7">
    <location>
        <begin position="6"/>
        <end position="32"/>
    </location>
</feature>
<keyword evidence="6 7" id="KW-0472">Membrane</keyword>
<evidence type="ECO:0000256" key="5">
    <source>
        <dbReference type="ARBA" id="ARBA00022989"/>
    </source>
</evidence>
<protein>
    <submittedName>
        <fullName evidence="8">Putative threonine efflux protein</fullName>
    </submittedName>
</protein>
<dbReference type="KEGG" id="spsw:Sps_01247"/>